<reference evidence="9 10" key="1">
    <citation type="journal article" date="2016" name="Int. J. Syst. Evol. Microbiol.">
        <title>Paraphotobacterium marinum gen. nov., sp. nov., a member of the family Vibrionaceae, isolated from surface seawater.</title>
        <authorList>
            <person name="Huang Z."/>
            <person name="Dong C."/>
            <person name="Shao Z."/>
        </authorList>
    </citation>
    <scope>NUCLEOTIDE SEQUENCE [LARGE SCALE GENOMIC DNA]</scope>
    <source>
        <strain evidence="9 10">NSCS20N07D</strain>
    </source>
</reference>
<dbReference type="GO" id="GO:0006189">
    <property type="term" value="P:'de novo' IMP biosynthetic process"/>
    <property type="evidence" value="ECO:0007669"/>
    <property type="project" value="UniProtKB-UniRule"/>
</dbReference>
<evidence type="ECO:0000256" key="3">
    <source>
        <dbReference type="ARBA" id="ARBA00022741"/>
    </source>
</evidence>
<evidence type="ECO:0000313" key="10">
    <source>
        <dbReference type="Proteomes" id="UP000242175"/>
    </source>
</evidence>
<dbReference type="SUPFAM" id="SSF51246">
    <property type="entry name" value="Rudiment single hybrid motif"/>
    <property type="match status" value="1"/>
</dbReference>
<dbReference type="InterPro" id="IPR003135">
    <property type="entry name" value="ATP-grasp_carboxylate-amine"/>
</dbReference>
<evidence type="ECO:0000256" key="7">
    <source>
        <dbReference type="HAMAP-Rule" id="MF_01643"/>
    </source>
</evidence>
<dbReference type="InterPro" id="IPR016185">
    <property type="entry name" value="PreATP-grasp_dom_sf"/>
</dbReference>
<evidence type="ECO:0000313" key="9">
    <source>
        <dbReference type="EMBL" id="ASK79087.1"/>
    </source>
</evidence>
<evidence type="ECO:0000256" key="1">
    <source>
        <dbReference type="ARBA" id="ARBA00022598"/>
    </source>
</evidence>
<dbReference type="Gene3D" id="3.30.1490.20">
    <property type="entry name" value="ATP-grasp fold, A domain"/>
    <property type="match status" value="1"/>
</dbReference>
<comment type="function">
    <text evidence="7">Involved in the de novo purine biosynthesis. Catalyzes the transfer of formate to 5-phospho-ribosyl-glycinamide (GAR), producing 5-phospho-ribosyl-N-formylglycinamide (FGAR). Formate is provided by PurU via hydrolysis of 10-formyl-tetrahydrofolate.</text>
</comment>
<keyword evidence="3 7" id="KW-0547">Nucleotide-binding</keyword>
<dbReference type="GO" id="GO:0004644">
    <property type="term" value="F:phosphoribosylglycinamide formyltransferase activity"/>
    <property type="evidence" value="ECO:0007669"/>
    <property type="project" value="UniProtKB-UniRule"/>
</dbReference>
<keyword evidence="1 7" id="KW-0436">Ligase</keyword>
<dbReference type="GO" id="GO:0005524">
    <property type="term" value="F:ATP binding"/>
    <property type="evidence" value="ECO:0007669"/>
    <property type="project" value="UniProtKB-UniRule"/>
</dbReference>
<dbReference type="NCBIfam" id="NF006766">
    <property type="entry name" value="PRK09288.1"/>
    <property type="match status" value="1"/>
</dbReference>
<feature type="binding site" evidence="7">
    <location>
        <position position="279"/>
    </location>
    <ligand>
        <name>Mg(2+)</name>
        <dbReference type="ChEBI" id="CHEBI:18420"/>
    </ligand>
</feature>
<dbReference type="InterPro" id="IPR005862">
    <property type="entry name" value="PurT"/>
</dbReference>
<keyword evidence="2 7" id="KW-0479">Metal-binding</keyword>
<dbReference type="PANTHER" id="PTHR43055:SF1">
    <property type="entry name" value="FORMATE-DEPENDENT PHOSPHORIBOSYLGLYCINAMIDE FORMYLTRANSFERASE"/>
    <property type="match status" value="1"/>
</dbReference>
<dbReference type="NCBIfam" id="TIGR01142">
    <property type="entry name" value="purT"/>
    <property type="match status" value="1"/>
</dbReference>
<feature type="binding site" evidence="7">
    <location>
        <begin position="160"/>
        <end position="165"/>
    </location>
    <ligand>
        <name>ATP</name>
        <dbReference type="ChEBI" id="CHEBI:30616"/>
    </ligand>
</feature>
<dbReference type="HAMAP" id="MF_01643">
    <property type="entry name" value="PurT"/>
    <property type="match status" value="1"/>
</dbReference>
<gene>
    <name evidence="7" type="primary">purT</name>
    <name evidence="9" type="ORF">CF386_08435</name>
</gene>
<dbReference type="SUPFAM" id="SSF52440">
    <property type="entry name" value="PreATP-grasp domain"/>
    <property type="match status" value="1"/>
</dbReference>
<proteinExistence type="inferred from homology"/>
<dbReference type="Pfam" id="PF22660">
    <property type="entry name" value="RS_preATP-grasp-like"/>
    <property type="match status" value="1"/>
</dbReference>
<dbReference type="EC" id="6.3.1.21" evidence="7"/>
<feature type="binding site" evidence="7">
    <location>
        <begin position="364"/>
        <end position="365"/>
    </location>
    <ligand>
        <name>N(1)-(5-phospho-beta-D-ribosyl)glycinamide</name>
        <dbReference type="ChEBI" id="CHEBI:143788"/>
    </ligand>
</feature>
<dbReference type="Pfam" id="PF21244">
    <property type="entry name" value="PurT_C"/>
    <property type="match status" value="1"/>
</dbReference>
<dbReference type="EMBL" id="CP022356">
    <property type="protein sequence ID" value="ASK79087.1"/>
    <property type="molecule type" value="Genomic_DNA"/>
</dbReference>
<keyword evidence="5 7" id="KW-0067">ATP-binding</keyword>
<dbReference type="Gene3D" id="3.40.50.20">
    <property type="match status" value="1"/>
</dbReference>
<evidence type="ECO:0000259" key="8">
    <source>
        <dbReference type="PROSITE" id="PS50975"/>
    </source>
</evidence>
<sequence length="394" mass="43841">MNEIGTANSGSQISMMLLGSGELGKEFTIAAQRLGIYVIAVDRYPNAPAMQVAHQAEVINMQDHFQIKHLIEKLNPTFIVPEIEAISTRTLLELEMNGFNVVPSAKAVHLTMDRQGIRDLAANELNLPTSKFKFIDNYQDYLEGIKKIGIPCVLKPTRSSSGKGQFYIKSSEDIETAWHYAHENSRGKSDAFIIEEFIKFDEEITLLTVKHQDGTSFCQPIGHTQKNGDYQESWQPHDLKENVIKQAQHIAKTITDNLGGHGIFGVELFIKGDEVYFNEVSPRPHDTGLVTLVSQNINQFELHLRAILGLPVPKNISIRTPAASAAILLVGNSNEPSFVGVPDALKVKNSDIKLFGKPFINGQRRMGVALVYDDKIEDAVQRANQCAKKIDLKH</sequence>
<dbReference type="InterPro" id="IPR011054">
    <property type="entry name" value="Rudment_hybrid_motif"/>
</dbReference>
<feature type="binding site" evidence="7">
    <location>
        <position position="203"/>
    </location>
    <ligand>
        <name>ATP</name>
        <dbReference type="ChEBI" id="CHEBI:30616"/>
    </ligand>
</feature>
<evidence type="ECO:0000256" key="6">
    <source>
        <dbReference type="ARBA" id="ARBA00022842"/>
    </source>
</evidence>
<dbReference type="InterPro" id="IPR013815">
    <property type="entry name" value="ATP_grasp_subdomain_1"/>
</dbReference>
<dbReference type="OrthoDB" id="9804625at2"/>
<feature type="binding site" evidence="7">
    <location>
        <begin position="195"/>
        <end position="198"/>
    </location>
    <ligand>
        <name>ATP</name>
        <dbReference type="ChEBI" id="CHEBI:30616"/>
    </ligand>
</feature>
<accession>A0A220VFE9</accession>
<name>A0A220VFE9_9GAMM</name>
<comment type="pathway">
    <text evidence="7">Purine metabolism; IMP biosynthesis via de novo pathway; N(2)-formyl-N(1)-(5-phospho-D-ribosyl)glycinamide from N(1)-(5-phospho-D-ribosyl)glycinamide (formate route): step 1/1.</text>
</comment>
<dbReference type="UniPathway" id="UPA00074">
    <property type="reaction ID" value="UER00127"/>
</dbReference>
<dbReference type="PROSITE" id="PS50975">
    <property type="entry name" value="ATP_GRASP"/>
    <property type="match status" value="1"/>
</dbReference>
<protein>
    <recommendedName>
        <fullName evidence="7">Formate-dependent phosphoribosylglycinamide formyltransferase</fullName>
        <ecNumber evidence="7">6.3.1.21</ecNumber>
    </recommendedName>
    <alternativeName>
        <fullName evidence="7">5'-phosphoribosylglycinamide transformylase 2</fullName>
    </alternativeName>
    <alternativeName>
        <fullName evidence="7">Formate-dependent GAR transformylase</fullName>
    </alternativeName>
    <alternativeName>
        <fullName evidence="7">GAR transformylase 2</fullName>
        <shortName evidence="7">GART 2</shortName>
    </alternativeName>
    <alternativeName>
        <fullName evidence="7">Non-folate glycinamide ribonucleotide transformylase</fullName>
    </alternativeName>
    <alternativeName>
        <fullName evidence="7">Phosphoribosylglycinamide formyltransferase 2</fullName>
    </alternativeName>
</protein>
<dbReference type="InterPro" id="IPR054350">
    <property type="entry name" value="PurT/PurK_preATP-grasp"/>
</dbReference>
<dbReference type="InterPro" id="IPR048740">
    <property type="entry name" value="PurT_C"/>
</dbReference>
<keyword evidence="6 7" id="KW-0460">Magnesium</keyword>
<feature type="binding site" evidence="7">
    <location>
        <position position="357"/>
    </location>
    <ligand>
        <name>N(1)-(5-phospho-beta-D-ribosyl)glycinamide</name>
        <dbReference type="ChEBI" id="CHEBI:143788"/>
    </ligand>
</feature>
<organism evidence="9 10">
    <name type="scientific">Paraphotobacterium marinum</name>
    <dbReference type="NCBI Taxonomy" id="1755811"/>
    <lineage>
        <taxon>Bacteria</taxon>
        <taxon>Pseudomonadati</taxon>
        <taxon>Pseudomonadota</taxon>
        <taxon>Gammaproteobacteria</taxon>
        <taxon>Vibrionales</taxon>
        <taxon>Vibrionaceae</taxon>
        <taxon>Paraphotobacterium</taxon>
    </lineage>
</organism>
<dbReference type="SUPFAM" id="SSF56059">
    <property type="entry name" value="Glutathione synthetase ATP-binding domain-like"/>
    <property type="match status" value="1"/>
</dbReference>
<feature type="domain" description="ATP-grasp" evidence="8">
    <location>
        <begin position="119"/>
        <end position="308"/>
    </location>
</feature>
<evidence type="ECO:0000256" key="4">
    <source>
        <dbReference type="ARBA" id="ARBA00022755"/>
    </source>
</evidence>
<feature type="binding site" evidence="7">
    <location>
        <position position="82"/>
    </location>
    <ligand>
        <name>N(1)-(5-phospho-beta-D-ribosyl)glycinamide</name>
        <dbReference type="ChEBI" id="CHEBI:143788"/>
    </ligand>
</feature>
<keyword evidence="10" id="KW-1185">Reference proteome</keyword>
<dbReference type="GO" id="GO:0005829">
    <property type="term" value="C:cytosol"/>
    <property type="evidence" value="ECO:0007669"/>
    <property type="project" value="TreeGrafter"/>
</dbReference>
<feature type="binding site" evidence="7">
    <location>
        <position position="155"/>
    </location>
    <ligand>
        <name>ATP</name>
        <dbReference type="ChEBI" id="CHEBI:30616"/>
    </ligand>
</feature>
<dbReference type="GO" id="GO:0043815">
    <property type="term" value="F:phosphoribosylglycinamide formyltransferase 2 activity"/>
    <property type="evidence" value="ECO:0007669"/>
    <property type="project" value="UniProtKB-UniRule"/>
</dbReference>
<evidence type="ECO:0000256" key="2">
    <source>
        <dbReference type="ARBA" id="ARBA00022723"/>
    </source>
</evidence>
<feature type="binding site" evidence="7">
    <location>
        <position position="267"/>
    </location>
    <ligand>
        <name>Mg(2+)</name>
        <dbReference type="ChEBI" id="CHEBI:18420"/>
    </ligand>
</feature>
<dbReference type="InterPro" id="IPR011761">
    <property type="entry name" value="ATP-grasp"/>
</dbReference>
<feature type="binding site" evidence="7">
    <location>
        <begin position="22"/>
        <end position="23"/>
    </location>
    <ligand>
        <name>N(1)-(5-phospho-beta-D-ribosyl)glycinamide</name>
        <dbReference type="ChEBI" id="CHEBI:143788"/>
    </ligand>
</feature>
<dbReference type="KEGG" id="pmai:CF386_08435"/>
<feature type="binding site" evidence="7">
    <location>
        <position position="286"/>
    </location>
    <ligand>
        <name>N(1)-(5-phospho-beta-D-ribosyl)glycinamide</name>
        <dbReference type="ChEBI" id="CHEBI:143788"/>
    </ligand>
</feature>
<dbReference type="AlphaFoldDB" id="A0A220VFE9"/>
<dbReference type="RefSeq" id="WP_089073995.1">
    <property type="nucleotide sequence ID" value="NZ_CBCSAM010000002.1"/>
</dbReference>
<comment type="subunit">
    <text evidence="7">Homodimer.</text>
</comment>
<dbReference type="Proteomes" id="UP000242175">
    <property type="component" value="Chromosome small"/>
</dbReference>
<keyword evidence="4 7" id="KW-0658">Purine biosynthesis</keyword>
<comment type="similarity">
    <text evidence="7">Belongs to the PurK/PurT family.</text>
</comment>
<keyword evidence="9" id="KW-0808">Transferase</keyword>
<evidence type="ECO:0000256" key="5">
    <source>
        <dbReference type="ARBA" id="ARBA00022840"/>
    </source>
</evidence>
<dbReference type="Pfam" id="PF02222">
    <property type="entry name" value="ATP-grasp"/>
    <property type="match status" value="1"/>
</dbReference>
<dbReference type="PANTHER" id="PTHR43055">
    <property type="entry name" value="FORMATE-DEPENDENT PHOSPHORIBOSYLGLYCINAMIDE FORMYLTRANSFERASE"/>
    <property type="match status" value="1"/>
</dbReference>
<comment type="catalytic activity">
    <reaction evidence="7">
        <text>N(1)-(5-phospho-beta-D-ribosyl)glycinamide + formate + ATP = N(2)-formyl-N(1)-(5-phospho-beta-D-ribosyl)glycinamide + ADP + phosphate + H(+)</text>
        <dbReference type="Rhea" id="RHEA:24829"/>
        <dbReference type="ChEBI" id="CHEBI:15378"/>
        <dbReference type="ChEBI" id="CHEBI:15740"/>
        <dbReference type="ChEBI" id="CHEBI:30616"/>
        <dbReference type="ChEBI" id="CHEBI:43474"/>
        <dbReference type="ChEBI" id="CHEBI:143788"/>
        <dbReference type="ChEBI" id="CHEBI:147286"/>
        <dbReference type="ChEBI" id="CHEBI:456216"/>
        <dbReference type="EC" id="6.3.1.21"/>
    </reaction>
</comment>
<feature type="binding site" evidence="7">
    <location>
        <position position="114"/>
    </location>
    <ligand>
        <name>ATP</name>
        <dbReference type="ChEBI" id="CHEBI:30616"/>
    </ligand>
</feature>
<dbReference type="GO" id="GO:0000287">
    <property type="term" value="F:magnesium ion binding"/>
    <property type="evidence" value="ECO:0007669"/>
    <property type="project" value="UniProtKB-UniRule"/>
</dbReference>
<dbReference type="Gene3D" id="3.30.470.20">
    <property type="entry name" value="ATP-grasp fold, B domain"/>
    <property type="match status" value="1"/>
</dbReference>